<feature type="transmembrane region" description="Helical" evidence="1">
    <location>
        <begin position="34"/>
        <end position="55"/>
    </location>
</feature>
<name>A0A0F9G9V7_9ZZZZ</name>
<comment type="caution">
    <text evidence="2">The sequence shown here is derived from an EMBL/GenBank/DDBJ whole genome shotgun (WGS) entry which is preliminary data.</text>
</comment>
<evidence type="ECO:0000313" key="2">
    <source>
        <dbReference type="EMBL" id="KKL95649.1"/>
    </source>
</evidence>
<proteinExistence type="predicted"/>
<dbReference type="EMBL" id="LAZR01018623">
    <property type="protein sequence ID" value="KKL95649.1"/>
    <property type="molecule type" value="Genomic_DNA"/>
</dbReference>
<dbReference type="AlphaFoldDB" id="A0A0F9G9V7"/>
<keyword evidence="1" id="KW-0812">Transmembrane</keyword>
<feature type="transmembrane region" description="Helical" evidence="1">
    <location>
        <begin position="7"/>
        <end position="28"/>
    </location>
</feature>
<sequence>MTPRRKTAWGFGISGIVSIAVGVIFYTTAVTPDWVPLVLAIIGAVAPMIGIKISIPKI</sequence>
<gene>
    <name evidence="2" type="ORF">LCGC14_1852420</name>
</gene>
<organism evidence="2">
    <name type="scientific">marine sediment metagenome</name>
    <dbReference type="NCBI Taxonomy" id="412755"/>
    <lineage>
        <taxon>unclassified sequences</taxon>
        <taxon>metagenomes</taxon>
        <taxon>ecological metagenomes</taxon>
    </lineage>
</organism>
<protein>
    <submittedName>
        <fullName evidence="2">Uncharacterized protein</fullName>
    </submittedName>
</protein>
<accession>A0A0F9G9V7</accession>
<reference evidence="2" key="1">
    <citation type="journal article" date="2015" name="Nature">
        <title>Complex archaea that bridge the gap between prokaryotes and eukaryotes.</title>
        <authorList>
            <person name="Spang A."/>
            <person name="Saw J.H."/>
            <person name="Jorgensen S.L."/>
            <person name="Zaremba-Niedzwiedzka K."/>
            <person name="Martijn J."/>
            <person name="Lind A.E."/>
            <person name="van Eijk R."/>
            <person name="Schleper C."/>
            <person name="Guy L."/>
            <person name="Ettema T.J."/>
        </authorList>
    </citation>
    <scope>NUCLEOTIDE SEQUENCE</scope>
</reference>
<keyword evidence="1" id="KW-0472">Membrane</keyword>
<evidence type="ECO:0000256" key="1">
    <source>
        <dbReference type="SAM" id="Phobius"/>
    </source>
</evidence>
<keyword evidence="1" id="KW-1133">Transmembrane helix</keyword>